<dbReference type="AlphaFoldDB" id="A0A7M5UW40"/>
<keyword evidence="2" id="KW-0472">Membrane</keyword>
<evidence type="ECO:0008006" key="5">
    <source>
        <dbReference type="Google" id="ProtNLM"/>
    </source>
</evidence>
<dbReference type="Pfam" id="PF13593">
    <property type="entry name" value="SBF_like"/>
    <property type="match status" value="1"/>
</dbReference>
<dbReference type="OrthoDB" id="188035at2759"/>
<dbReference type="EnsemblMetazoa" id="CLYHEMT006789.1">
    <property type="protein sequence ID" value="CLYHEMP006789.1"/>
    <property type="gene ID" value="CLYHEMG006789"/>
</dbReference>
<dbReference type="Gene3D" id="1.20.1530.20">
    <property type="match status" value="1"/>
</dbReference>
<reference evidence="3" key="1">
    <citation type="submission" date="2021-01" db="UniProtKB">
        <authorList>
            <consortium name="EnsemblMetazoa"/>
        </authorList>
    </citation>
    <scope>IDENTIFICATION</scope>
</reference>
<dbReference type="InterPro" id="IPR038770">
    <property type="entry name" value="Na+/solute_symporter_sf"/>
</dbReference>
<name>A0A7M5UW40_9CNID</name>
<evidence type="ECO:0000256" key="2">
    <source>
        <dbReference type="SAM" id="Phobius"/>
    </source>
</evidence>
<feature type="transmembrane region" description="Helical" evidence="2">
    <location>
        <begin position="42"/>
        <end position="59"/>
    </location>
</feature>
<comment type="similarity">
    <text evidence="1">Belongs to the bile acid:sodium symporter (BASS) (TC 2.A.28) family.</text>
</comment>
<dbReference type="Proteomes" id="UP000594262">
    <property type="component" value="Unplaced"/>
</dbReference>
<dbReference type="InterPro" id="IPR016833">
    <property type="entry name" value="Put_Na-Bile_cotransptr"/>
</dbReference>
<feature type="transmembrane region" description="Helical" evidence="2">
    <location>
        <begin position="12"/>
        <end position="30"/>
    </location>
</feature>
<organism evidence="3 4">
    <name type="scientific">Clytia hemisphaerica</name>
    <dbReference type="NCBI Taxonomy" id="252671"/>
    <lineage>
        <taxon>Eukaryota</taxon>
        <taxon>Metazoa</taxon>
        <taxon>Cnidaria</taxon>
        <taxon>Hydrozoa</taxon>
        <taxon>Hydroidolina</taxon>
        <taxon>Leptothecata</taxon>
        <taxon>Obeliida</taxon>
        <taxon>Clytiidae</taxon>
        <taxon>Clytia</taxon>
    </lineage>
</organism>
<evidence type="ECO:0000313" key="4">
    <source>
        <dbReference type="Proteomes" id="UP000594262"/>
    </source>
</evidence>
<feature type="transmembrane region" description="Helical" evidence="2">
    <location>
        <begin position="71"/>
        <end position="93"/>
    </location>
</feature>
<accession>A0A7M5UW40</accession>
<evidence type="ECO:0000256" key="1">
    <source>
        <dbReference type="ARBA" id="ARBA00006528"/>
    </source>
</evidence>
<feature type="transmembrane region" description="Helical" evidence="2">
    <location>
        <begin position="236"/>
        <end position="255"/>
    </location>
</feature>
<keyword evidence="4" id="KW-1185">Reference proteome</keyword>
<dbReference type="RefSeq" id="XP_066932002.1">
    <property type="nucleotide sequence ID" value="XM_067075901.1"/>
</dbReference>
<keyword evidence="2" id="KW-0812">Transmembrane</keyword>
<feature type="transmembrane region" description="Helical" evidence="2">
    <location>
        <begin position="137"/>
        <end position="159"/>
    </location>
</feature>
<protein>
    <recommendedName>
        <fullName evidence="5">Sodium/bile acid cotransporter 7</fullName>
    </recommendedName>
</protein>
<feature type="transmembrane region" description="Helical" evidence="2">
    <location>
        <begin position="205"/>
        <end position="224"/>
    </location>
</feature>
<proteinExistence type="inferred from homology"/>
<dbReference type="PANTHER" id="PTHR18640:SF5">
    <property type="entry name" value="SODIUM_BILE ACID COTRANSPORTER 7"/>
    <property type="match status" value="1"/>
</dbReference>
<dbReference type="PANTHER" id="PTHR18640">
    <property type="entry name" value="SOLUTE CARRIER FAMILY 10 MEMBER 7"/>
    <property type="match status" value="1"/>
</dbReference>
<dbReference type="GO" id="GO:0005886">
    <property type="term" value="C:plasma membrane"/>
    <property type="evidence" value="ECO:0007669"/>
    <property type="project" value="TreeGrafter"/>
</dbReference>
<dbReference type="GeneID" id="136819657"/>
<keyword evidence="2" id="KW-1133">Transmembrane helix</keyword>
<evidence type="ECO:0000313" key="3">
    <source>
        <dbReference type="EnsemblMetazoa" id="CLYHEMP006789.1"/>
    </source>
</evidence>
<dbReference type="PIRSF" id="PIRSF026166">
    <property type="entry name" value="UCP026166"/>
    <property type="match status" value="1"/>
</dbReference>
<sequence>MATLVEKLRKNWFMVGIVVFILFAKMAPWIGMKGGPLHPEFTIKYMAVMIIFFNSGLSLKSEDLKAALFHYRLHIFIQGFTFVFFPLCMTFLMNVLPLADYVNKHLVKGIRVVSCMPPPVSSAVIITKAIGGNEAGAIFNSAMGSFLGIFVTPVLLLTFVGIDGNVPVMSILQTLTITVVIPLALGQYARSHLKKWMEETKPPLSQVGSFMLLLIIYSTFCDTFSTETSQINAKDLLIVGILIFLIQTSFMYLIFSSTSAGNIGYSKEDVVALMFCSTHKSLTLGMPILKIIYAGDAILPFISIPLLIYHPTQILLGSVLVPFVKSWLLSTDLPR</sequence>
<feature type="transmembrane region" description="Helical" evidence="2">
    <location>
        <begin position="166"/>
        <end position="185"/>
    </location>
</feature>